<dbReference type="Gene3D" id="3.40.309.10">
    <property type="entry name" value="Aldehyde Dehydrogenase, Chain A, domain 2"/>
    <property type="match status" value="1"/>
</dbReference>
<dbReference type="EMBL" id="SDWW01000009">
    <property type="protein sequence ID" value="RYV52034.1"/>
    <property type="molecule type" value="Genomic_DNA"/>
</dbReference>
<evidence type="ECO:0000256" key="7">
    <source>
        <dbReference type="ARBA" id="ARBA00035645"/>
    </source>
</evidence>
<dbReference type="Pfam" id="PF00465">
    <property type="entry name" value="Fe-ADH"/>
    <property type="match status" value="1"/>
</dbReference>
<dbReference type="InterPro" id="IPR018211">
    <property type="entry name" value="ADH_Fe_CS"/>
</dbReference>
<evidence type="ECO:0000313" key="14">
    <source>
        <dbReference type="Proteomes" id="UP000293764"/>
    </source>
</evidence>
<dbReference type="Pfam" id="PF00171">
    <property type="entry name" value="Aldedh"/>
    <property type="match status" value="1"/>
</dbReference>
<keyword evidence="5" id="KW-0511">Multifunctional enzyme</keyword>
<comment type="caution">
    <text evidence="13">The sequence shown here is derived from an EMBL/GenBank/DDBJ whole genome shotgun (WGS) entry which is preliminary data.</text>
</comment>
<dbReference type="InterPro" id="IPR016163">
    <property type="entry name" value="Ald_DH_C"/>
</dbReference>
<proteinExistence type="inferred from homology"/>
<dbReference type="Gene3D" id="3.40.605.10">
    <property type="entry name" value="Aldehyde Dehydrogenase, Chain A, domain 1"/>
    <property type="match status" value="1"/>
</dbReference>
<dbReference type="InterPro" id="IPR056798">
    <property type="entry name" value="ADH_Fe_C"/>
</dbReference>
<dbReference type="PROSITE" id="PS00060">
    <property type="entry name" value="ADH_IRON_2"/>
    <property type="match status" value="1"/>
</dbReference>
<dbReference type="SUPFAM" id="SSF53720">
    <property type="entry name" value="ALDH-like"/>
    <property type="match status" value="1"/>
</dbReference>
<dbReference type="RefSeq" id="WP_130101679.1">
    <property type="nucleotide sequence ID" value="NZ_SDWW01000009.1"/>
</dbReference>
<evidence type="ECO:0000259" key="11">
    <source>
        <dbReference type="Pfam" id="PF00465"/>
    </source>
</evidence>
<feature type="region of interest" description="Disordered" evidence="9">
    <location>
        <begin position="892"/>
        <end position="920"/>
    </location>
</feature>
<keyword evidence="14" id="KW-1185">Reference proteome</keyword>
<evidence type="ECO:0000256" key="1">
    <source>
        <dbReference type="ARBA" id="ARBA00001954"/>
    </source>
</evidence>
<dbReference type="FunFam" id="3.40.50.1970:FF:000002">
    <property type="entry name" value="Aldehyde-alcohol dehydrogenase"/>
    <property type="match status" value="1"/>
</dbReference>
<dbReference type="Gene3D" id="3.40.50.1970">
    <property type="match status" value="1"/>
</dbReference>
<dbReference type="Pfam" id="PF25137">
    <property type="entry name" value="ADH_Fe_C"/>
    <property type="match status" value="1"/>
</dbReference>
<dbReference type="PANTHER" id="PTHR11496:SF83">
    <property type="entry name" value="HYDROXYACID-OXOACID TRANSHYDROGENASE, MITOCHONDRIAL"/>
    <property type="match status" value="1"/>
</dbReference>
<dbReference type="GO" id="GO:0015976">
    <property type="term" value="P:carbon utilization"/>
    <property type="evidence" value="ECO:0007669"/>
    <property type="project" value="InterPro"/>
</dbReference>
<feature type="compositionally biased region" description="Low complexity" evidence="9">
    <location>
        <begin position="892"/>
        <end position="910"/>
    </location>
</feature>
<feature type="domain" description="Aldehyde dehydrogenase" evidence="10">
    <location>
        <begin position="6"/>
        <end position="395"/>
    </location>
</feature>
<evidence type="ECO:0000256" key="2">
    <source>
        <dbReference type="ARBA" id="ARBA00023002"/>
    </source>
</evidence>
<name>A0A4V1ZHH2_9MICO</name>
<dbReference type="CDD" id="cd07122">
    <property type="entry name" value="ALDH_F20_ACDH"/>
    <property type="match status" value="1"/>
</dbReference>
<dbReference type="InterPro" id="IPR015590">
    <property type="entry name" value="Aldehyde_DH_dom"/>
</dbReference>
<dbReference type="InterPro" id="IPR039697">
    <property type="entry name" value="Alcohol_dehydrogenase_Fe"/>
</dbReference>
<evidence type="ECO:0000256" key="5">
    <source>
        <dbReference type="ARBA" id="ARBA00023268"/>
    </source>
</evidence>
<dbReference type="Proteomes" id="UP000293764">
    <property type="component" value="Unassembled WGS sequence"/>
</dbReference>
<comment type="similarity">
    <text evidence="7 8">In the C-terminal section; belongs to the iron-containing alcohol dehydrogenase family.</text>
</comment>
<evidence type="ECO:0000313" key="13">
    <source>
        <dbReference type="EMBL" id="RYV52034.1"/>
    </source>
</evidence>
<dbReference type="SUPFAM" id="SSF56796">
    <property type="entry name" value="Dehydroquinate synthase-like"/>
    <property type="match status" value="1"/>
</dbReference>
<feature type="domain" description="Alcohol dehydrogenase iron-type/glycerol dehydrogenase GldA" evidence="11">
    <location>
        <begin position="460"/>
        <end position="638"/>
    </location>
</feature>
<dbReference type="PANTHER" id="PTHR11496">
    <property type="entry name" value="ALCOHOL DEHYDROGENASE"/>
    <property type="match status" value="1"/>
</dbReference>
<evidence type="ECO:0000259" key="12">
    <source>
        <dbReference type="Pfam" id="PF25137"/>
    </source>
</evidence>
<dbReference type="InterPro" id="IPR034789">
    <property type="entry name" value="AAD_C"/>
</dbReference>
<keyword evidence="2 8" id="KW-0560">Oxidoreductase</keyword>
<dbReference type="InterPro" id="IPR016162">
    <property type="entry name" value="Ald_DH_N"/>
</dbReference>
<dbReference type="InterPro" id="IPR012079">
    <property type="entry name" value="Bifunc_Ald-ADH"/>
</dbReference>
<dbReference type="Gene3D" id="1.20.1090.10">
    <property type="entry name" value="Dehydroquinate synthase-like - alpha domain"/>
    <property type="match status" value="1"/>
</dbReference>
<feature type="domain" description="Fe-containing alcohol dehydrogenase-like C-terminal" evidence="12">
    <location>
        <begin position="650"/>
        <end position="864"/>
    </location>
</feature>
<protein>
    <recommendedName>
        <fullName evidence="8">Aldehyde-alcohol dehydrogenase</fullName>
    </recommendedName>
</protein>
<evidence type="ECO:0000256" key="4">
    <source>
        <dbReference type="ARBA" id="ARBA00023027"/>
    </source>
</evidence>
<dbReference type="OrthoDB" id="323926at2"/>
<accession>A0A4V1ZHH2</accession>
<dbReference type="InterPro" id="IPR001670">
    <property type="entry name" value="ADH_Fe/GldA"/>
</dbReference>
<dbReference type="GO" id="GO:0046872">
    <property type="term" value="F:metal ion binding"/>
    <property type="evidence" value="ECO:0007669"/>
    <property type="project" value="InterPro"/>
</dbReference>
<dbReference type="GO" id="GO:0008774">
    <property type="term" value="F:acetaldehyde dehydrogenase (acetylating) activity"/>
    <property type="evidence" value="ECO:0007669"/>
    <property type="project" value="UniProtKB-UniRule"/>
</dbReference>
<evidence type="ECO:0000256" key="3">
    <source>
        <dbReference type="ARBA" id="ARBA00023004"/>
    </source>
</evidence>
<organism evidence="13 14">
    <name type="scientific">Pengzhenrongella frigida</name>
    <dbReference type="NCBI Taxonomy" id="1259133"/>
    <lineage>
        <taxon>Bacteria</taxon>
        <taxon>Bacillati</taxon>
        <taxon>Actinomycetota</taxon>
        <taxon>Actinomycetes</taxon>
        <taxon>Micrococcales</taxon>
        <taxon>Pengzhenrongella</taxon>
    </lineage>
</organism>
<dbReference type="AlphaFoldDB" id="A0A4V1ZHH2"/>
<reference evidence="13 14" key="1">
    <citation type="submission" date="2019-01" db="EMBL/GenBank/DDBJ databases">
        <title>Novel species of Cellulomonas.</title>
        <authorList>
            <person name="Liu Q."/>
            <person name="Xin Y.-H."/>
        </authorList>
    </citation>
    <scope>NUCLEOTIDE SEQUENCE [LARGE SCALE GENOMIC DNA]</scope>
    <source>
        <strain evidence="13 14">HLT2-17</strain>
    </source>
</reference>
<dbReference type="GO" id="GO:0004022">
    <property type="term" value="F:alcohol dehydrogenase (NAD+) activity"/>
    <property type="evidence" value="ECO:0007669"/>
    <property type="project" value="UniProtKB-UniRule"/>
</dbReference>
<evidence type="ECO:0000256" key="8">
    <source>
        <dbReference type="PIRNR" id="PIRNR000111"/>
    </source>
</evidence>
<keyword evidence="4" id="KW-0520">NAD</keyword>
<dbReference type="PIRSF" id="PIRSF000111">
    <property type="entry name" value="ALDH_ADH"/>
    <property type="match status" value="1"/>
</dbReference>
<comment type="cofactor">
    <cofactor evidence="1">
        <name>Fe(2+)</name>
        <dbReference type="ChEBI" id="CHEBI:29033"/>
    </cofactor>
</comment>
<dbReference type="InterPro" id="IPR016161">
    <property type="entry name" value="Ald_DH/histidinol_DH"/>
</dbReference>
<comment type="similarity">
    <text evidence="6 8">In the N-terminal section; belongs to the aldehyde dehydrogenase family.</text>
</comment>
<dbReference type="GO" id="GO:0006066">
    <property type="term" value="P:alcohol metabolic process"/>
    <property type="evidence" value="ECO:0007669"/>
    <property type="project" value="InterPro"/>
</dbReference>
<dbReference type="CDD" id="cd08178">
    <property type="entry name" value="AAD_C"/>
    <property type="match status" value="1"/>
</dbReference>
<evidence type="ECO:0000256" key="9">
    <source>
        <dbReference type="SAM" id="MobiDB-lite"/>
    </source>
</evidence>
<evidence type="ECO:0000256" key="6">
    <source>
        <dbReference type="ARBA" id="ARBA00035641"/>
    </source>
</evidence>
<dbReference type="FunFam" id="1.20.1090.10:FF:000001">
    <property type="entry name" value="Aldehyde-alcohol dehydrogenase"/>
    <property type="match status" value="1"/>
</dbReference>
<sequence length="920" mass="97309">MTATPEIDALVAGATKALAAYASFTQADIDYIVKKATVAALDQHGALADLAITETRRGIFEDKAVKNIFACEHVTHSMASLKTVGIISRDELTGIIEIAEPVGVVAGITPVTNPTSTAIFKSLIALKTRNPIIFGFHPAAQSSSVAAARIVRDAAIAAGAPENCIQWVEHPSLEATSILMNHPGVSLILATGGNAMVKAAYSCGKPALGVGAGNVPAYIEKSAKLKRAVNDVVLSKAFDNGMVCASEQAVILDDEIYDAAMAEFAVLHAYRVNKKEKALLEKFIFGVAANDKNCAGAKLNAAVVGQSPTWIAEQAGFKVPADTSIIMVEVAAVGPEEPMTREKLTPVIAVLRATSTEHGIRLSEQMVEFDGLGHSAAIHTRDDKLAEEFGTRVKAVRIIRDAPSSLGGIGDIYNAFIPSLTLGCGSYGANSVSNNVSAINLVNIKRIGRRNNNLQWFKVPAKTYFEPNAIRYLSDMEGISRVTIVTDTTMTRLGFVDKVLDVLSRRGEKVSLQIIDTVEPEPSVTTVLKGATEMRAFRPDTIIALGGGSPMDAAKVMWLLYEHPEIDFSDLKQKFFDVRKRAFRFPVLGKLASLVCIPTTSGTGAEVTPFAVITDTVTGKKYPLADYALTPTVAIIDPVLTAMMPKSLAADSGFDALTHATEAYVSVYANDFTDGMALQAIRLIFDNLAASVNGEPGAPETAEAREKMHNAGTIAGMAFGNAFLGIVHAMAHTVGSTFHLVHGRTNAVLLPHVVRYNGSIPSKLTSWPKYESYVAPERFQAIAATLGLPAATPAEGVESYAIALEALRSKVGIPSSFAAQGVSEADFIGRLDELAMGSYEDQCAPANPRMPMRADMKELLTAAYYGTSVADVRARQSQAAAAPAAAAAEAAAEANDVPADDAAPAAVADETVTDEVLATS</sequence>
<dbReference type="PROSITE" id="PS00913">
    <property type="entry name" value="ADH_IRON_1"/>
    <property type="match status" value="1"/>
</dbReference>
<dbReference type="NCBIfam" id="NF010378">
    <property type="entry name" value="PRK13805.1"/>
    <property type="match status" value="1"/>
</dbReference>
<evidence type="ECO:0000259" key="10">
    <source>
        <dbReference type="Pfam" id="PF00171"/>
    </source>
</evidence>
<keyword evidence="3" id="KW-0408">Iron</keyword>
<gene>
    <name evidence="13" type="primary">adhE</name>
    <name evidence="13" type="ORF">EUA98_05565</name>
</gene>